<feature type="compositionally biased region" description="Polar residues" evidence="1">
    <location>
        <begin position="22"/>
        <end position="40"/>
    </location>
</feature>
<dbReference type="AlphaFoldDB" id="A0A7J5Y0U0"/>
<accession>A0A7J5Y0U0</accession>
<proteinExistence type="predicted"/>
<keyword evidence="3" id="KW-1185">Reference proteome</keyword>
<feature type="region of interest" description="Disordered" evidence="1">
    <location>
        <begin position="313"/>
        <end position="332"/>
    </location>
</feature>
<organism evidence="2 3">
    <name type="scientific">Dissostichus mawsoni</name>
    <name type="common">Antarctic cod</name>
    <dbReference type="NCBI Taxonomy" id="36200"/>
    <lineage>
        <taxon>Eukaryota</taxon>
        <taxon>Metazoa</taxon>
        <taxon>Chordata</taxon>
        <taxon>Craniata</taxon>
        <taxon>Vertebrata</taxon>
        <taxon>Euteleostomi</taxon>
        <taxon>Actinopterygii</taxon>
        <taxon>Neopterygii</taxon>
        <taxon>Teleostei</taxon>
        <taxon>Neoteleostei</taxon>
        <taxon>Acanthomorphata</taxon>
        <taxon>Eupercaria</taxon>
        <taxon>Perciformes</taxon>
        <taxon>Notothenioidei</taxon>
        <taxon>Nototheniidae</taxon>
        <taxon>Dissostichus</taxon>
    </lineage>
</organism>
<comment type="caution">
    <text evidence="2">The sequence shown here is derived from an EMBL/GenBank/DDBJ whole genome shotgun (WGS) entry which is preliminary data.</text>
</comment>
<reference evidence="2 3" key="1">
    <citation type="submission" date="2020-03" db="EMBL/GenBank/DDBJ databases">
        <title>Dissostichus mawsoni Genome sequencing and assembly.</title>
        <authorList>
            <person name="Park H."/>
        </authorList>
    </citation>
    <scope>NUCLEOTIDE SEQUENCE [LARGE SCALE GENOMIC DNA]</scope>
    <source>
        <strain evidence="2">DM0001</strain>
        <tissue evidence="2">Muscle</tissue>
    </source>
</reference>
<feature type="compositionally biased region" description="Low complexity" evidence="1">
    <location>
        <begin position="45"/>
        <end position="55"/>
    </location>
</feature>
<dbReference type="Proteomes" id="UP000518266">
    <property type="component" value="Unassembled WGS sequence"/>
</dbReference>
<name>A0A7J5Y0U0_DISMA</name>
<sequence length="332" mass="36062">MAPYASSIPDLQNMYVMPQLPSPSEQSCHSHQSTEYSLSENGYGPLSSHPSPTHSHWLDSQADNRILQQQPLSIQQGPATKHQDKLPTTTLLCTTTATFQSQALPAFMPSQKQERSILTQSIPPTVTSARLFGAVSEPTALLATSTVMSAPIVQGMRATGHVGQQLPTTTRYQPAHQPYQPVPPPVATTSGSMQAAIQIPYQSMTTASAANQYVPAAPVQPPYQPQYAPALYPADHLPAAQQPVAQHPVVMPQQSSYGPPNWSVALSPYTQSAVPQQTAYQSLPVLPAHTSRAIYNRRTNCSQPIVSASLTTKENQMYKEQKGNNREAKQKM</sequence>
<feature type="compositionally biased region" description="Basic and acidic residues" evidence="1">
    <location>
        <begin position="316"/>
        <end position="332"/>
    </location>
</feature>
<evidence type="ECO:0000313" key="3">
    <source>
        <dbReference type="Proteomes" id="UP000518266"/>
    </source>
</evidence>
<gene>
    <name evidence="2" type="ORF">F7725_001855</name>
</gene>
<dbReference type="EMBL" id="JAAKFY010000018">
    <property type="protein sequence ID" value="KAF3843006.1"/>
    <property type="molecule type" value="Genomic_DNA"/>
</dbReference>
<feature type="region of interest" description="Disordered" evidence="1">
    <location>
        <begin position="17"/>
        <end position="58"/>
    </location>
</feature>
<evidence type="ECO:0000313" key="2">
    <source>
        <dbReference type="EMBL" id="KAF3843006.1"/>
    </source>
</evidence>
<protein>
    <submittedName>
        <fullName evidence="2">Uncharacterized protein</fullName>
    </submittedName>
</protein>
<evidence type="ECO:0000256" key="1">
    <source>
        <dbReference type="SAM" id="MobiDB-lite"/>
    </source>
</evidence>